<evidence type="ECO:0000313" key="3">
    <source>
        <dbReference type="Proteomes" id="UP000186922"/>
    </source>
</evidence>
<proteinExistence type="predicted"/>
<dbReference type="Proteomes" id="UP000186922">
    <property type="component" value="Unassembled WGS sequence"/>
</dbReference>
<feature type="signal peptide" evidence="1">
    <location>
        <begin position="1"/>
        <end position="26"/>
    </location>
</feature>
<gene>
    <name evidence="2" type="primary">RvY_18646-1</name>
    <name evidence="2" type="synonym">RvY_18646.1</name>
    <name evidence="2" type="ORF">RvY_18646</name>
</gene>
<comment type="caution">
    <text evidence="2">The sequence shown here is derived from an EMBL/GenBank/DDBJ whole genome shotgun (WGS) entry which is preliminary data.</text>
</comment>
<keyword evidence="1" id="KW-0732">Signal</keyword>
<protein>
    <submittedName>
        <fullName evidence="2">Uncharacterized protein</fullName>
    </submittedName>
</protein>
<feature type="chain" id="PRO_5008899251" evidence="1">
    <location>
        <begin position="27"/>
        <end position="90"/>
    </location>
</feature>
<name>A0A1D1W6T4_RAMVA</name>
<dbReference type="AlphaFoldDB" id="A0A1D1W6T4"/>
<sequence>MSTLVKVEVLATLAALLFGLWDKVRPSMIHWVSGKTKALGVIRGHGMQRCTHNLRVHARNEYHRKTHLSIHKGEIGKQNKSGKAMVGLGQ</sequence>
<reference evidence="2 3" key="1">
    <citation type="journal article" date="2016" name="Nat. Commun.">
        <title>Extremotolerant tardigrade genome and improved radiotolerance of human cultured cells by tardigrade-unique protein.</title>
        <authorList>
            <person name="Hashimoto T."/>
            <person name="Horikawa D.D."/>
            <person name="Saito Y."/>
            <person name="Kuwahara H."/>
            <person name="Kozuka-Hata H."/>
            <person name="Shin-I T."/>
            <person name="Minakuchi Y."/>
            <person name="Ohishi K."/>
            <person name="Motoyama A."/>
            <person name="Aizu T."/>
            <person name="Enomoto A."/>
            <person name="Kondo K."/>
            <person name="Tanaka S."/>
            <person name="Hara Y."/>
            <person name="Koshikawa S."/>
            <person name="Sagara H."/>
            <person name="Miura T."/>
            <person name="Yokobori S."/>
            <person name="Miyagawa K."/>
            <person name="Suzuki Y."/>
            <person name="Kubo T."/>
            <person name="Oyama M."/>
            <person name="Kohara Y."/>
            <person name="Fujiyama A."/>
            <person name="Arakawa K."/>
            <person name="Katayama T."/>
            <person name="Toyoda A."/>
            <person name="Kunieda T."/>
        </authorList>
    </citation>
    <scope>NUCLEOTIDE SEQUENCE [LARGE SCALE GENOMIC DNA]</scope>
    <source>
        <strain evidence="2 3">YOKOZUNA-1</strain>
    </source>
</reference>
<dbReference type="EMBL" id="BDGG01000020">
    <property type="protein sequence ID" value="GAV09046.1"/>
    <property type="molecule type" value="Genomic_DNA"/>
</dbReference>
<evidence type="ECO:0000256" key="1">
    <source>
        <dbReference type="SAM" id="SignalP"/>
    </source>
</evidence>
<organism evidence="2 3">
    <name type="scientific">Ramazzottius varieornatus</name>
    <name type="common">Water bear</name>
    <name type="synonym">Tardigrade</name>
    <dbReference type="NCBI Taxonomy" id="947166"/>
    <lineage>
        <taxon>Eukaryota</taxon>
        <taxon>Metazoa</taxon>
        <taxon>Ecdysozoa</taxon>
        <taxon>Tardigrada</taxon>
        <taxon>Eutardigrada</taxon>
        <taxon>Parachela</taxon>
        <taxon>Hypsibioidea</taxon>
        <taxon>Ramazzottiidae</taxon>
        <taxon>Ramazzottius</taxon>
    </lineage>
</organism>
<evidence type="ECO:0000313" key="2">
    <source>
        <dbReference type="EMBL" id="GAV09046.1"/>
    </source>
</evidence>
<keyword evidence="3" id="KW-1185">Reference proteome</keyword>
<accession>A0A1D1W6T4</accession>